<evidence type="ECO:0000256" key="2">
    <source>
        <dbReference type="SAM" id="SignalP"/>
    </source>
</evidence>
<name>A0A0D2DI82_9EURO</name>
<dbReference type="RefSeq" id="XP_016262939.1">
    <property type="nucleotide sequence ID" value="XM_016407335.1"/>
</dbReference>
<evidence type="ECO:0000313" key="3">
    <source>
        <dbReference type="EMBL" id="KIW42723.1"/>
    </source>
</evidence>
<feature type="region of interest" description="Disordered" evidence="1">
    <location>
        <begin position="113"/>
        <end position="133"/>
    </location>
</feature>
<dbReference type="VEuPathDB" id="FungiDB:PV06_06243"/>
<feature type="compositionally biased region" description="Low complexity" evidence="1">
    <location>
        <begin position="114"/>
        <end position="133"/>
    </location>
</feature>
<dbReference type="EMBL" id="KN847336">
    <property type="protein sequence ID" value="KIW42723.1"/>
    <property type="molecule type" value="Genomic_DNA"/>
</dbReference>
<gene>
    <name evidence="3" type="ORF">PV06_06243</name>
</gene>
<dbReference type="Proteomes" id="UP000053342">
    <property type="component" value="Unassembled WGS sequence"/>
</dbReference>
<sequence length="268" mass="26895">MLRLVAIAVGTMATTALASDFVNMTWGPVTVGQVVPIHFTVGDGSPVSLFFGNLSWNDPIATNIPASSAEYNWTVTVPDGFVPGDYGLGIVQDGSSNFSPLFAINAAGVGSGSGSSTSSTSDPTTIAPPVTTTTPFTTYTPTANATLISAGAEPTVTVTYWDPHCGCHQTSVMPAPTAAATGGTSGTTYTWYDDNCGCTKTAIAPVATNPASNYTASMVTNAGTNVPPPPPSTAAPAPTAGTTRYSGDASRLVSSGFGIAALIAAVLA</sequence>
<protein>
    <submittedName>
        <fullName evidence="3">Uncharacterized protein</fullName>
    </submittedName>
</protein>
<evidence type="ECO:0000313" key="4">
    <source>
        <dbReference type="Proteomes" id="UP000053342"/>
    </source>
</evidence>
<dbReference type="AlphaFoldDB" id="A0A0D2DI82"/>
<dbReference type="OrthoDB" id="4156344at2759"/>
<feature type="signal peptide" evidence="2">
    <location>
        <begin position="1"/>
        <end position="18"/>
    </location>
</feature>
<keyword evidence="4" id="KW-1185">Reference proteome</keyword>
<organism evidence="3 4">
    <name type="scientific">Exophiala oligosperma</name>
    <dbReference type="NCBI Taxonomy" id="215243"/>
    <lineage>
        <taxon>Eukaryota</taxon>
        <taxon>Fungi</taxon>
        <taxon>Dikarya</taxon>
        <taxon>Ascomycota</taxon>
        <taxon>Pezizomycotina</taxon>
        <taxon>Eurotiomycetes</taxon>
        <taxon>Chaetothyriomycetidae</taxon>
        <taxon>Chaetothyriales</taxon>
        <taxon>Herpotrichiellaceae</taxon>
        <taxon>Exophiala</taxon>
    </lineage>
</organism>
<dbReference type="HOGENOM" id="CLU_1057673_0_0_1"/>
<evidence type="ECO:0000256" key="1">
    <source>
        <dbReference type="SAM" id="MobiDB-lite"/>
    </source>
</evidence>
<feature type="chain" id="PRO_5002255893" evidence="2">
    <location>
        <begin position="19"/>
        <end position="268"/>
    </location>
</feature>
<reference evidence="3 4" key="1">
    <citation type="submission" date="2015-01" db="EMBL/GenBank/DDBJ databases">
        <title>The Genome Sequence of Exophiala oligosperma CBS72588.</title>
        <authorList>
            <consortium name="The Broad Institute Genomics Platform"/>
            <person name="Cuomo C."/>
            <person name="de Hoog S."/>
            <person name="Gorbushina A."/>
            <person name="Stielow B."/>
            <person name="Teixiera M."/>
            <person name="Abouelleil A."/>
            <person name="Chapman S.B."/>
            <person name="Priest M."/>
            <person name="Young S.K."/>
            <person name="Wortman J."/>
            <person name="Nusbaum C."/>
            <person name="Birren B."/>
        </authorList>
    </citation>
    <scope>NUCLEOTIDE SEQUENCE [LARGE SCALE GENOMIC DNA]</scope>
    <source>
        <strain evidence="3 4">CBS 72588</strain>
    </source>
</reference>
<proteinExistence type="predicted"/>
<dbReference type="GeneID" id="27358317"/>
<keyword evidence="2" id="KW-0732">Signal</keyword>
<accession>A0A0D2DI82</accession>